<dbReference type="Pfam" id="PF17210">
    <property type="entry name" value="SdrD_B"/>
    <property type="match status" value="1"/>
</dbReference>
<name>A0A7W5H911_9BACT</name>
<dbReference type="SUPFAM" id="SSF63446">
    <property type="entry name" value="Type I dockerin domain"/>
    <property type="match status" value="1"/>
</dbReference>
<evidence type="ECO:0000256" key="4">
    <source>
        <dbReference type="ARBA" id="ARBA00022692"/>
    </source>
</evidence>
<feature type="domain" description="Cadherin" evidence="8">
    <location>
        <begin position="1224"/>
        <end position="1343"/>
    </location>
</feature>
<evidence type="ECO:0000256" key="5">
    <source>
        <dbReference type="ARBA" id="ARBA00022729"/>
    </source>
</evidence>
<organism evidence="9 10">
    <name type="scientific">Aporhodopirellula rubra</name>
    <dbReference type="NCBI Taxonomy" id="980271"/>
    <lineage>
        <taxon>Bacteria</taxon>
        <taxon>Pseudomonadati</taxon>
        <taxon>Planctomycetota</taxon>
        <taxon>Planctomycetia</taxon>
        <taxon>Pirellulales</taxon>
        <taxon>Pirellulaceae</taxon>
        <taxon>Aporhodopirellula</taxon>
    </lineage>
</organism>
<dbReference type="InterPro" id="IPR015919">
    <property type="entry name" value="Cadherin-like_sf"/>
</dbReference>
<dbReference type="Gene3D" id="2.60.40.60">
    <property type="entry name" value="Cadherins"/>
    <property type="match status" value="5"/>
</dbReference>
<evidence type="ECO:0000256" key="6">
    <source>
        <dbReference type="ARBA" id="ARBA00022989"/>
    </source>
</evidence>
<dbReference type="Pfam" id="PF00028">
    <property type="entry name" value="Cadherin"/>
    <property type="match status" value="2"/>
</dbReference>
<dbReference type="InterPro" id="IPR013783">
    <property type="entry name" value="Ig-like_fold"/>
</dbReference>
<keyword evidence="4" id="KW-0812">Transmembrane</keyword>
<evidence type="ECO:0000256" key="2">
    <source>
        <dbReference type="ARBA" id="ARBA00004613"/>
    </source>
</evidence>
<feature type="domain" description="Cadherin" evidence="8">
    <location>
        <begin position="1552"/>
        <end position="1664"/>
    </location>
</feature>
<dbReference type="GO" id="GO:0000272">
    <property type="term" value="P:polysaccharide catabolic process"/>
    <property type="evidence" value="ECO:0007669"/>
    <property type="project" value="InterPro"/>
</dbReference>
<dbReference type="GO" id="GO:0005576">
    <property type="term" value="C:extracellular region"/>
    <property type="evidence" value="ECO:0007669"/>
    <property type="project" value="UniProtKB-SubCell"/>
</dbReference>
<keyword evidence="6" id="KW-1133">Transmembrane helix</keyword>
<evidence type="ECO:0000256" key="7">
    <source>
        <dbReference type="ARBA" id="ARBA00023180"/>
    </source>
</evidence>
<dbReference type="GO" id="GO:0007156">
    <property type="term" value="P:homophilic cell adhesion via plasma membrane adhesion molecules"/>
    <property type="evidence" value="ECO:0007669"/>
    <property type="project" value="InterPro"/>
</dbReference>
<dbReference type="EMBL" id="JACHXU010000026">
    <property type="protein sequence ID" value="MBB3209650.1"/>
    <property type="molecule type" value="Genomic_DNA"/>
</dbReference>
<dbReference type="GO" id="GO:0005509">
    <property type="term" value="F:calcium ion binding"/>
    <property type="evidence" value="ECO:0007669"/>
    <property type="project" value="InterPro"/>
</dbReference>
<dbReference type="PANTHER" id="PTHR24028:SF328">
    <property type="entry name" value="CADHERIN-3"/>
    <property type="match status" value="1"/>
</dbReference>
<sequence>MKRFKSNTLRNWWLGDRRDHAASSSSTSARRRNLARSIGRSGRRLAENRRVHVEKLEARDLLAVVSGEVYIDTNQDGLRQAGEVGAADVRVYVDQNTNGRLDVTETSTRTDADGFYSFPSVAAGNHEVRLAPSPGFVQTAPALTFGWNDTVVEDSNGEFFRAAQLFQVDLDGNVESIGQPTRNRMDGLVRVRDDSLIGIDTRSNEVFNVNPYSGERIRIAESNLDLVGGLAYDRVGNTVYTLVRGSTGSSTRTLARLDVNTGQATAIGGGYEGLNNVTDLIFDVSNRRVVGFDNNDDEFFAFDLNGAGRTLGRSVVTTIDADTGRSVETGHIDADSMALATSEQLVDVLPGEPVATSTYVWMFDADDNNRTSTLLVEIPDSLPNVVETAIVMSSINVSEPVRPVALTRSAVGNNPRNVSLSPFESLGGVNFGIAPDVIGFRVTPSNPLTGPGALSQSGVTVVGGAIGSDFVEITLNREPTSNVILDLNLASDLGGEPGVVLDVNRLTFTPDDWEVPRRVMLSPDPNNLVAVITPSVLTVTVDAPNSDVAWRNLADQTLPVRALPEVNPEQFTTPVISEILVEGWASFDVNDSTDQYIELRGQPNEVLPAGTYFVVIEEASSRLGQVNTVIDLSGQSFGSNGFLVLLQAGHTYTPAFGANVLVSDESGFNGLPGGIFSSSQANGTIDTLFSNSSYFLVQSDAAPVVGLDIDSNNDGFIDPTSPAVNWNTYDAVAMHDFSFYDASYAPIVFIESFSNHHRSVTTNSRGQTIVLSDGFGYVGRIGDSIGSDETDWVYGAMQDVEPGFWGGESDPSGLFEFHEEHVSYPALFDHALDHIGESNFVGGVRGQITLLPSAGDILDGISADTRLPAEGVTVFVDTNGNGVRDDIVKLIEPNELVQSFDANNPLPLDSEFPLTQEFDGVTISWDRLNGAFVTDDIVSSRQRISGSVVGNRIFSAGPFDTFFSSNDTLRFDFFQPIRSASIDVINWSSSEFSTVYGRLDAYNADGELVATSLSSGVTGTRRSTVTVSAPGEQIVRLQAYGENTSVSFDTLRYVQPEAAAVTDENGIYEISGLFPGSYELAVSGTVEVANLLTEATIPFDISKYDNYFFESEFRPNTVPTMPGGADVLFTIDENPAVGTVIATVDAFDADNAGLTYEFIGGDSTGLELVPLPDFTAEIRVADGAQLNFEAEQERILLVRASDALGASVTARVTLRLRDINEPPVAPNNELAVPEGAIAGPVTGTVIGRIDAVDPDANSNQQLTYTIIPSTPEDPFERDASPYFSVHETSGVVRLIAPLDFETTDFLVLRVQVDDNNSVVGQTRGIAVVEKIIRISDENDAPQIVNKSFTVAESATGELFTLEVNDPDQGQSHRFTLLEPHPALEVTSAGKVILKTGKTLDFETAPQIVLTVSVSDNGSPALATTEIVTINVEDVNEPAVLSRTDNQNSPTSENQAGVLITTLSLIDPEGSHSDYAFDMLPGPSSKLFVFTPETGELRLADGVALDYEMAPVHELTFEIFDSTGELATTTQTFRVLVNNINEAAYVITDRIFVSEVPRPGDRVGRIRVADPDRGIPGTQLSIQLIGGTAQPFFEFESAANTPEKPLSQIDPFLLKVRSDFDFAAFRAIDPSLLKLQVSVSDGNSSTTEPIDVKIELNDVNEPPVLNANALASIFGSRRITIGSKFEIQIPENIAVDPEGESFLLRIGKRVRDANGDFVLDEDQKVKLELPSWLSFNPETRILTGRPGAGVANEDLELTVRALEFGPFRLSNDFDFQLTVSALTNPNRTFDVNDDGVTSAVDALRIINFLVKNGGQTASLDSLSDSPVYLDVSGDGLVTSLDALQVINELNRSAGSSTAPTSEPIESSDLEFSGIADRDGTWLNEDQRRREDAIDRVLGDSNLF</sequence>
<proteinExistence type="predicted"/>
<dbReference type="RefSeq" id="WP_184308441.1">
    <property type="nucleotide sequence ID" value="NZ_JACHXU010000026.1"/>
</dbReference>
<dbReference type="PRINTS" id="PR00205">
    <property type="entry name" value="CADHERIN"/>
</dbReference>
<keyword evidence="5" id="KW-0732">Signal</keyword>
<keyword evidence="7" id="KW-0325">Glycoprotein</keyword>
<dbReference type="GO" id="GO:0005886">
    <property type="term" value="C:plasma membrane"/>
    <property type="evidence" value="ECO:0007669"/>
    <property type="project" value="TreeGrafter"/>
</dbReference>
<keyword evidence="3" id="KW-0964">Secreted</keyword>
<dbReference type="InterPro" id="IPR033764">
    <property type="entry name" value="Sdr_B"/>
</dbReference>
<dbReference type="SUPFAM" id="SSF49313">
    <property type="entry name" value="Cadherin-like"/>
    <property type="match status" value="5"/>
</dbReference>
<accession>A0A7W5H911</accession>
<dbReference type="GO" id="GO:0004553">
    <property type="term" value="F:hydrolase activity, hydrolyzing O-glycosyl compounds"/>
    <property type="evidence" value="ECO:0007669"/>
    <property type="project" value="InterPro"/>
</dbReference>
<comment type="caution">
    <text evidence="9">The sequence shown here is derived from an EMBL/GenBank/DDBJ whole genome shotgun (WGS) entry which is preliminary data.</text>
</comment>
<comment type="subcellular location">
    <subcellularLocation>
        <location evidence="1">Membrane</location>
        <topology evidence="1">Single-pass membrane protein</topology>
    </subcellularLocation>
    <subcellularLocation>
        <location evidence="2">Secreted</location>
    </subcellularLocation>
</comment>
<dbReference type="SUPFAM" id="SSF117074">
    <property type="entry name" value="Hypothetical protein PA1324"/>
    <property type="match status" value="2"/>
</dbReference>
<dbReference type="Gene3D" id="2.60.40.10">
    <property type="entry name" value="Immunoglobulins"/>
    <property type="match status" value="2"/>
</dbReference>
<dbReference type="InterPro" id="IPR050174">
    <property type="entry name" value="Protocadherin/Cadherin-CA"/>
</dbReference>
<evidence type="ECO:0000259" key="8">
    <source>
        <dbReference type="PROSITE" id="PS50268"/>
    </source>
</evidence>
<keyword evidence="10" id="KW-1185">Reference proteome</keyword>
<dbReference type="InterPro" id="IPR002105">
    <property type="entry name" value="Dockerin_1_rpt"/>
</dbReference>
<dbReference type="Proteomes" id="UP000536179">
    <property type="component" value="Unassembled WGS sequence"/>
</dbReference>
<gene>
    <name evidence="9" type="ORF">FHS27_005490</name>
</gene>
<feature type="domain" description="Cadherin" evidence="8">
    <location>
        <begin position="1129"/>
        <end position="1228"/>
    </location>
</feature>
<evidence type="ECO:0000313" key="10">
    <source>
        <dbReference type="Proteomes" id="UP000536179"/>
    </source>
</evidence>
<dbReference type="InterPro" id="IPR036439">
    <property type="entry name" value="Dockerin_dom_sf"/>
</dbReference>
<evidence type="ECO:0000256" key="1">
    <source>
        <dbReference type="ARBA" id="ARBA00004167"/>
    </source>
</evidence>
<dbReference type="PANTHER" id="PTHR24028">
    <property type="entry name" value="CADHERIN-87A"/>
    <property type="match status" value="1"/>
</dbReference>
<dbReference type="PROSITE" id="PS50268">
    <property type="entry name" value="CADHERIN_2"/>
    <property type="match status" value="5"/>
</dbReference>
<evidence type="ECO:0000256" key="3">
    <source>
        <dbReference type="ARBA" id="ARBA00022525"/>
    </source>
</evidence>
<dbReference type="SUPFAM" id="SSF101898">
    <property type="entry name" value="NHL repeat"/>
    <property type="match status" value="1"/>
</dbReference>
<evidence type="ECO:0000313" key="9">
    <source>
        <dbReference type="EMBL" id="MBB3209650.1"/>
    </source>
</evidence>
<keyword evidence="6" id="KW-0472">Membrane</keyword>
<feature type="domain" description="Cadherin" evidence="8">
    <location>
        <begin position="1342"/>
        <end position="1439"/>
    </location>
</feature>
<reference evidence="9 10" key="1">
    <citation type="submission" date="2020-08" db="EMBL/GenBank/DDBJ databases">
        <title>Genomic Encyclopedia of Type Strains, Phase III (KMG-III): the genomes of soil and plant-associated and newly described type strains.</title>
        <authorList>
            <person name="Whitman W."/>
        </authorList>
    </citation>
    <scope>NUCLEOTIDE SEQUENCE [LARGE SCALE GENOMIC DNA]</scope>
    <source>
        <strain evidence="9 10">CECT 8075</strain>
    </source>
</reference>
<dbReference type="CDD" id="cd11304">
    <property type="entry name" value="Cadherin_repeat"/>
    <property type="match status" value="5"/>
</dbReference>
<dbReference type="SMART" id="SM00112">
    <property type="entry name" value="CA"/>
    <property type="match status" value="5"/>
</dbReference>
<protein>
    <recommendedName>
        <fullName evidence="8">Cadherin domain-containing protein</fullName>
    </recommendedName>
</protein>
<dbReference type="Pfam" id="PF00404">
    <property type="entry name" value="Dockerin_1"/>
    <property type="match status" value="1"/>
</dbReference>
<feature type="domain" description="Cadherin" evidence="8">
    <location>
        <begin position="1456"/>
        <end position="1551"/>
    </location>
</feature>
<dbReference type="InterPro" id="IPR002126">
    <property type="entry name" value="Cadherin-like_dom"/>
</dbReference>